<evidence type="ECO:0000256" key="1">
    <source>
        <dbReference type="SAM" id="MobiDB-lite"/>
    </source>
</evidence>
<reference evidence="3" key="1">
    <citation type="journal article" date="2019" name="Nat. Commun.">
        <title>The genome of broomcorn millet.</title>
        <authorList>
            <person name="Zou C."/>
            <person name="Miki D."/>
            <person name="Li D."/>
            <person name="Tang Q."/>
            <person name="Xiao L."/>
            <person name="Rajput S."/>
            <person name="Deng P."/>
            <person name="Jia W."/>
            <person name="Huang R."/>
            <person name="Zhang M."/>
            <person name="Sun Y."/>
            <person name="Hu J."/>
            <person name="Fu X."/>
            <person name="Schnable P.S."/>
            <person name="Li F."/>
            <person name="Zhang H."/>
            <person name="Feng B."/>
            <person name="Zhu X."/>
            <person name="Liu R."/>
            <person name="Schnable J.C."/>
            <person name="Zhu J.-K."/>
            <person name="Zhang H."/>
        </authorList>
    </citation>
    <scope>NUCLEOTIDE SEQUENCE [LARGE SCALE GENOMIC DNA]</scope>
</reference>
<dbReference type="AlphaFoldDB" id="A0A3L6QQ29"/>
<dbReference type="Proteomes" id="UP000275267">
    <property type="component" value="Unassembled WGS sequence"/>
</dbReference>
<feature type="region of interest" description="Disordered" evidence="1">
    <location>
        <begin position="193"/>
        <end position="216"/>
    </location>
</feature>
<dbReference type="EMBL" id="PQIB02000011">
    <property type="protein sequence ID" value="RLM85598.1"/>
    <property type="molecule type" value="Genomic_DNA"/>
</dbReference>
<accession>A0A3L6QQ29</accession>
<evidence type="ECO:0000313" key="2">
    <source>
        <dbReference type="EMBL" id="RLM85598.1"/>
    </source>
</evidence>
<proteinExistence type="predicted"/>
<keyword evidence="3" id="KW-1185">Reference proteome</keyword>
<evidence type="ECO:0000313" key="3">
    <source>
        <dbReference type="Proteomes" id="UP000275267"/>
    </source>
</evidence>
<feature type="compositionally biased region" description="Gly residues" evidence="1">
    <location>
        <begin position="37"/>
        <end position="57"/>
    </location>
</feature>
<organism evidence="2 3">
    <name type="scientific">Panicum miliaceum</name>
    <name type="common">Proso millet</name>
    <name type="synonym">Broomcorn millet</name>
    <dbReference type="NCBI Taxonomy" id="4540"/>
    <lineage>
        <taxon>Eukaryota</taxon>
        <taxon>Viridiplantae</taxon>
        <taxon>Streptophyta</taxon>
        <taxon>Embryophyta</taxon>
        <taxon>Tracheophyta</taxon>
        <taxon>Spermatophyta</taxon>
        <taxon>Magnoliopsida</taxon>
        <taxon>Liliopsida</taxon>
        <taxon>Poales</taxon>
        <taxon>Poaceae</taxon>
        <taxon>PACMAD clade</taxon>
        <taxon>Panicoideae</taxon>
        <taxon>Panicodae</taxon>
        <taxon>Paniceae</taxon>
        <taxon>Panicinae</taxon>
        <taxon>Panicum</taxon>
        <taxon>Panicum sect. Panicum</taxon>
    </lineage>
</organism>
<dbReference type="SUPFAM" id="SSF160631">
    <property type="entry name" value="SMI1/KNR4-like"/>
    <property type="match status" value="1"/>
</dbReference>
<dbReference type="OrthoDB" id="1888829at2759"/>
<feature type="compositionally biased region" description="Low complexity" evidence="1">
    <location>
        <begin position="199"/>
        <end position="216"/>
    </location>
</feature>
<evidence type="ECO:0008006" key="4">
    <source>
        <dbReference type="Google" id="ProtNLM"/>
    </source>
</evidence>
<feature type="region of interest" description="Disordered" evidence="1">
    <location>
        <begin position="31"/>
        <end position="69"/>
    </location>
</feature>
<dbReference type="STRING" id="4540.A0A3L6QQ29"/>
<name>A0A3L6QQ29_PANMI</name>
<dbReference type="InterPro" id="IPR037883">
    <property type="entry name" value="Knr4/Smi1-like_sf"/>
</dbReference>
<dbReference type="PANTHER" id="PTHR32011">
    <property type="entry name" value="OS08G0472400 PROTEIN"/>
    <property type="match status" value="1"/>
</dbReference>
<sequence length="216" mass="21477">MLRRVLGDKSLWSEDGGAVELIHTLLHSSMPAAGERSSGGGGGWLVCRGGGNGGRGPADGQPDPAAHAPGLRRLSTRAAAGSSSPSASPRHGLHSFAPLAAAVLAHLRAFGVAVLPGLTELELARAEAELGFAFPPDLRAVLAAGSPQGPGSRTTARRCSCPLFDRCFQPGLLLPVAGPACAAAVVGGAARRGRRDSSSSEASTASSLSSGCASAG</sequence>
<dbReference type="PANTHER" id="PTHR32011:SF2">
    <property type="entry name" value="OS08G0472400 PROTEIN"/>
    <property type="match status" value="1"/>
</dbReference>
<protein>
    <recommendedName>
        <fullName evidence="4">Knr4/Smi1-like domain-containing protein</fullName>
    </recommendedName>
</protein>
<gene>
    <name evidence="2" type="ORF">C2845_PM04G16510</name>
</gene>
<comment type="caution">
    <text evidence="2">The sequence shown here is derived from an EMBL/GenBank/DDBJ whole genome shotgun (WGS) entry which is preliminary data.</text>
</comment>